<evidence type="ECO:0000313" key="3">
    <source>
        <dbReference type="Proteomes" id="UP000784294"/>
    </source>
</evidence>
<feature type="compositionally biased region" description="Polar residues" evidence="1">
    <location>
        <begin position="341"/>
        <end position="359"/>
    </location>
</feature>
<proteinExistence type="predicted"/>
<feature type="compositionally biased region" description="Low complexity" evidence="1">
    <location>
        <begin position="176"/>
        <end position="208"/>
    </location>
</feature>
<dbReference type="AlphaFoldDB" id="A0A448XBP9"/>
<gene>
    <name evidence="2" type="ORF">PXEA_LOCUS26600</name>
</gene>
<feature type="region of interest" description="Disordered" evidence="1">
    <location>
        <begin position="168"/>
        <end position="227"/>
    </location>
</feature>
<accession>A0A448XBP9</accession>
<feature type="region of interest" description="Disordered" evidence="1">
    <location>
        <begin position="644"/>
        <end position="663"/>
    </location>
</feature>
<feature type="compositionally biased region" description="Polar residues" evidence="1">
    <location>
        <begin position="209"/>
        <end position="227"/>
    </location>
</feature>
<evidence type="ECO:0000313" key="2">
    <source>
        <dbReference type="EMBL" id="VEL33160.1"/>
    </source>
</evidence>
<keyword evidence="3" id="KW-1185">Reference proteome</keyword>
<comment type="caution">
    <text evidence="2">The sequence shown here is derived from an EMBL/GenBank/DDBJ whole genome shotgun (WGS) entry which is preliminary data.</text>
</comment>
<reference evidence="2" key="1">
    <citation type="submission" date="2018-11" db="EMBL/GenBank/DDBJ databases">
        <authorList>
            <consortium name="Pathogen Informatics"/>
        </authorList>
    </citation>
    <scope>NUCLEOTIDE SEQUENCE</scope>
</reference>
<dbReference type="Proteomes" id="UP000784294">
    <property type="component" value="Unassembled WGS sequence"/>
</dbReference>
<organism evidence="2 3">
    <name type="scientific">Protopolystoma xenopodis</name>
    <dbReference type="NCBI Taxonomy" id="117903"/>
    <lineage>
        <taxon>Eukaryota</taxon>
        <taxon>Metazoa</taxon>
        <taxon>Spiralia</taxon>
        <taxon>Lophotrochozoa</taxon>
        <taxon>Platyhelminthes</taxon>
        <taxon>Monogenea</taxon>
        <taxon>Polyopisthocotylea</taxon>
        <taxon>Polystomatidea</taxon>
        <taxon>Polystomatidae</taxon>
        <taxon>Protopolystoma</taxon>
    </lineage>
</organism>
<feature type="region of interest" description="Disordered" evidence="1">
    <location>
        <begin position="318"/>
        <end position="359"/>
    </location>
</feature>
<protein>
    <submittedName>
        <fullName evidence="2">Uncharacterized protein</fullName>
    </submittedName>
</protein>
<evidence type="ECO:0000256" key="1">
    <source>
        <dbReference type="SAM" id="MobiDB-lite"/>
    </source>
</evidence>
<sequence length="907" mass="99254">MINRPPSCTSVCPSNAAKSPIALSYLPSSAPYIQQSSLRPSEEHMQIQSTSTLIGPPSQLDAAAQQPLLPLTTSMFSKPTSKNERPLCRPECKAHLLSTDDYEIPIHGQTDPHRSMTLLPSEHRHPMVNASLYSDSPGSILDIATSKQQHKFSTNFYAPVPTLPSISHYPHPPSPYSSHSPHLSQPSNSPNSPHPSHSPHSILPSHSPFSQKNYRGLTPNQHGKYDNLQTQFSQPHIYTEKLPRDLCPASRQKHTFYSQPPHDYVTPPPALPNSAKMVKTSSALEPIIPVSRSLGHVYDTLEQKPVYSNLRDTHIHSNKHSRDHQHPFIEHNHGSGPINGPINSGRQGSLNADSGVRSNSPPLDFAEAVTTLVDQVNMLVERNRRERILGRSIKDSELDSMSVYRARLRQKTRMRYHAAAAANSAARRLLSIDPTQHQYHPFYRSFGQQSSSTGGNFHAFPPAGRPLHRGQSGLSRKVVGSGAAALLRAPADTSSTSTYEEASLLSTDNSAPRTELLHDGFAARRRDAADPQGISSVCTGSDLAQPSVSTSATICTARYASNGRGCRSVKGDLASIANSSISSLNPPTGLSGVPLGYSIRAGDAENLSSLPEITSRSLTGSLSLMSISSNTHLDDKRGTRKSLDSLGENLPYIPPEKTPTKDMNSLSYNKGSLPTGCVHDDVRYPQKYLQPHLRHSNYPIQSIPYEHCNCQHSQQPNTRTHRLSSESMARPQLQGSLPSINRVEVDPPEFGRKRLRSDLSCSDQVDGSTRAFGYHESRQYCELAGPPRHPEGGQLIGASRSLVNVWNCHDVETQLKSRVSDGTALDDRNFLYACPSQMSGRERIGCASSDKLICKPFRSATSSESLERENVGNAAKVHEEGSTSVAFYAIPPPQKPFYSPYSARSSS</sequence>
<feature type="compositionally biased region" description="Basic and acidic residues" evidence="1">
    <location>
        <begin position="324"/>
        <end position="333"/>
    </location>
</feature>
<dbReference type="EMBL" id="CAAALY010245267">
    <property type="protein sequence ID" value="VEL33160.1"/>
    <property type="molecule type" value="Genomic_DNA"/>
</dbReference>
<name>A0A448XBP9_9PLAT</name>